<evidence type="ECO:0000313" key="2">
    <source>
        <dbReference type="Proteomes" id="UP000011713"/>
    </source>
</evidence>
<reference evidence="1" key="2">
    <citation type="submission" date="2015-06" db="UniProtKB">
        <authorList>
            <consortium name="EnsemblProtists"/>
        </authorList>
    </citation>
    <scope>IDENTIFICATION</scope>
    <source>
        <strain evidence="1">Emoy2</strain>
    </source>
</reference>
<dbReference type="Proteomes" id="UP000011713">
    <property type="component" value="Unassembled WGS sequence"/>
</dbReference>
<dbReference type="InParanoid" id="M4BZW0"/>
<name>M4BZW0_HYAAE</name>
<dbReference type="EMBL" id="JH598067">
    <property type="status" value="NOT_ANNOTATED_CDS"/>
    <property type="molecule type" value="Genomic_DNA"/>
</dbReference>
<sequence length="289" mass="32263">MRIGRRLFSTKGTAVDQIPAAHSVAASLPLVGGRQTTTPRARFSTIRCDIQETATAYMRRVAHDDKILLVFIHRTSLGFSETRTGTWAHDLDRRGRAQGRRRDPASSIRLHTGFGASVAEHRGPVLVDGDCNGTLHPRIDRSYVTPAIRHDSPALRRLLTRAQMSDVPEDEIERAVDSSCHANWVRDVHQSVPGPTSDHNNVTICLGHPTVPSKLDDRVVCTPYQRVLRQTYSESFGLHWIWRGTRSKGHTSRILRRSLQLASLQTGGTAGRRGFKPCFSLQPKQRDSV</sequence>
<keyword evidence="2" id="KW-1185">Reference proteome</keyword>
<dbReference type="HOGENOM" id="CLU_964582_0_0_1"/>
<protein>
    <submittedName>
        <fullName evidence="1">Uncharacterized protein</fullName>
    </submittedName>
</protein>
<evidence type="ECO:0000313" key="1">
    <source>
        <dbReference type="EnsemblProtists" id="HpaP812134"/>
    </source>
</evidence>
<dbReference type="EnsemblProtists" id="HpaT812134">
    <property type="protein sequence ID" value="HpaP812134"/>
    <property type="gene ID" value="HpaG812134"/>
</dbReference>
<dbReference type="VEuPathDB" id="FungiDB:HpaG812134"/>
<organism evidence="1 2">
    <name type="scientific">Hyaloperonospora arabidopsidis (strain Emoy2)</name>
    <name type="common">Downy mildew agent</name>
    <name type="synonym">Peronospora arabidopsidis</name>
    <dbReference type="NCBI Taxonomy" id="559515"/>
    <lineage>
        <taxon>Eukaryota</taxon>
        <taxon>Sar</taxon>
        <taxon>Stramenopiles</taxon>
        <taxon>Oomycota</taxon>
        <taxon>Peronosporomycetes</taxon>
        <taxon>Peronosporales</taxon>
        <taxon>Peronosporaceae</taxon>
        <taxon>Hyaloperonospora</taxon>
    </lineage>
</organism>
<proteinExistence type="predicted"/>
<reference evidence="2" key="1">
    <citation type="journal article" date="2010" name="Science">
        <title>Signatures of adaptation to obligate biotrophy in the Hyaloperonospora arabidopsidis genome.</title>
        <authorList>
            <person name="Baxter L."/>
            <person name="Tripathy S."/>
            <person name="Ishaque N."/>
            <person name="Boot N."/>
            <person name="Cabral A."/>
            <person name="Kemen E."/>
            <person name="Thines M."/>
            <person name="Ah-Fong A."/>
            <person name="Anderson R."/>
            <person name="Badejoko W."/>
            <person name="Bittner-Eddy P."/>
            <person name="Boore J.L."/>
            <person name="Chibucos M.C."/>
            <person name="Coates M."/>
            <person name="Dehal P."/>
            <person name="Delehaunty K."/>
            <person name="Dong S."/>
            <person name="Downton P."/>
            <person name="Dumas B."/>
            <person name="Fabro G."/>
            <person name="Fronick C."/>
            <person name="Fuerstenberg S.I."/>
            <person name="Fulton L."/>
            <person name="Gaulin E."/>
            <person name="Govers F."/>
            <person name="Hughes L."/>
            <person name="Humphray S."/>
            <person name="Jiang R.H."/>
            <person name="Judelson H."/>
            <person name="Kamoun S."/>
            <person name="Kyung K."/>
            <person name="Meijer H."/>
            <person name="Minx P."/>
            <person name="Morris P."/>
            <person name="Nelson J."/>
            <person name="Phuntumart V."/>
            <person name="Qutob D."/>
            <person name="Rehmany A."/>
            <person name="Rougon-Cardoso A."/>
            <person name="Ryden P."/>
            <person name="Torto-Alalibo T."/>
            <person name="Studholme D."/>
            <person name="Wang Y."/>
            <person name="Win J."/>
            <person name="Wood J."/>
            <person name="Clifton S.W."/>
            <person name="Rogers J."/>
            <person name="Van den Ackerveken G."/>
            <person name="Jones J.D."/>
            <person name="McDowell J.M."/>
            <person name="Beynon J."/>
            <person name="Tyler B.M."/>
        </authorList>
    </citation>
    <scope>NUCLEOTIDE SEQUENCE [LARGE SCALE GENOMIC DNA]</scope>
    <source>
        <strain evidence="2">Emoy2</strain>
    </source>
</reference>
<accession>M4BZW0</accession>
<dbReference type="AlphaFoldDB" id="M4BZW0"/>